<evidence type="ECO:0000313" key="2">
    <source>
        <dbReference type="Proteomes" id="UP000617734"/>
    </source>
</evidence>
<proteinExistence type="predicted"/>
<organism evidence="1 2">
    <name type="scientific">Kitasatospora indigofera</name>
    <dbReference type="NCBI Taxonomy" id="67307"/>
    <lineage>
        <taxon>Bacteria</taxon>
        <taxon>Bacillati</taxon>
        <taxon>Actinomycetota</taxon>
        <taxon>Actinomycetes</taxon>
        <taxon>Kitasatosporales</taxon>
        <taxon>Streptomycetaceae</taxon>
        <taxon>Kitasatospora</taxon>
    </lineage>
</organism>
<keyword evidence="2" id="KW-1185">Reference proteome</keyword>
<dbReference type="Proteomes" id="UP000617734">
    <property type="component" value="Unassembled WGS sequence"/>
</dbReference>
<dbReference type="RefSeq" id="WP_190214124.1">
    <property type="nucleotide sequence ID" value="NZ_BNBO01000047.1"/>
</dbReference>
<sequence>MDTHQLLTNLTDAARLADGQPARFPERLGHLKTLTRPYDGDWYFVPAVGGSVRGLHPLMAWWAVVHGLSNLCRYQPSDWAQHINVDGSPHAVPIEKLLTEAIRVLPRLVEETIATVAV</sequence>
<dbReference type="AlphaFoldDB" id="A0A919GAN6"/>
<name>A0A919GAN6_9ACTN</name>
<dbReference type="Pfam" id="PF14175">
    <property type="entry name" value="YaaC"/>
    <property type="match status" value="1"/>
</dbReference>
<gene>
    <name evidence="1" type="ORF">GCM10018781_60850</name>
</gene>
<accession>A0A919GAN6</accession>
<dbReference type="InterPro" id="IPR026988">
    <property type="entry name" value="YaaC-like"/>
</dbReference>
<reference evidence="1" key="1">
    <citation type="journal article" date="2014" name="Int. J. Syst. Evol. Microbiol.">
        <title>Complete genome sequence of Corynebacterium casei LMG S-19264T (=DSM 44701T), isolated from a smear-ripened cheese.</title>
        <authorList>
            <consortium name="US DOE Joint Genome Institute (JGI-PGF)"/>
            <person name="Walter F."/>
            <person name="Albersmeier A."/>
            <person name="Kalinowski J."/>
            <person name="Ruckert C."/>
        </authorList>
    </citation>
    <scope>NUCLEOTIDE SEQUENCE</scope>
    <source>
        <strain evidence="1">JCM 4646</strain>
    </source>
</reference>
<evidence type="ECO:0000313" key="1">
    <source>
        <dbReference type="EMBL" id="GHH80459.1"/>
    </source>
</evidence>
<comment type="caution">
    <text evidence="1">The sequence shown here is derived from an EMBL/GenBank/DDBJ whole genome shotgun (WGS) entry which is preliminary data.</text>
</comment>
<protein>
    <submittedName>
        <fullName evidence="1">Uncharacterized protein</fullName>
    </submittedName>
</protein>
<reference evidence="1" key="2">
    <citation type="submission" date="2020-09" db="EMBL/GenBank/DDBJ databases">
        <authorList>
            <person name="Sun Q."/>
            <person name="Ohkuma M."/>
        </authorList>
    </citation>
    <scope>NUCLEOTIDE SEQUENCE</scope>
    <source>
        <strain evidence="1">JCM 4646</strain>
    </source>
</reference>
<dbReference type="GeneID" id="95356408"/>
<dbReference type="EMBL" id="BNBO01000047">
    <property type="protein sequence ID" value="GHH80459.1"/>
    <property type="molecule type" value="Genomic_DNA"/>
</dbReference>